<keyword evidence="2" id="KW-1185">Reference proteome</keyword>
<accession>A0ABR9M7Z5</accession>
<name>A0ABR9M7Z5_9ACTN</name>
<dbReference type="Proteomes" id="UP000633509">
    <property type="component" value="Unassembled WGS sequence"/>
</dbReference>
<evidence type="ECO:0000313" key="2">
    <source>
        <dbReference type="Proteomes" id="UP000633509"/>
    </source>
</evidence>
<reference evidence="1 2" key="1">
    <citation type="submission" date="2020-10" db="EMBL/GenBank/DDBJ databases">
        <title>Sequencing the genomes of 1000 actinobacteria strains.</title>
        <authorList>
            <person name="Klenk H.-P."/>
        </authorList>
    </citation>
    <scope>NUCLEOTIDE SEQUENCE [LARGE SCALE GENOMIC DNA]</scope>
    <source>
        <strain evidence="1 2">DSM 43173</strain>
    </source>
</reference>
<sequence length="118" mass="12696">MGSIDNGINLVHLGYIRAGAGRMLIGSRQWIPAEQISALLRRSTTGLPLEPRFATKGEPASDLPADAWSDGVCLDFVAGDEVYGACTTLRTFPEEHGQAWEILSGLWDHRLPGMSGAC</sequence>
<gene>
    <name evidence="1" type="ORF">H4W80_007286</name>
</gene>
<protein>
    <submittedName>
        <fullName evidence="1">Uncharacterized protein</fullName>
    </submittedName>
</protein>
<comment type="caution">
    <text evidence="1">The sequence shown here is derived from an EMBL/GenBank/DDBJ whole genome shotgun (WGS) entry which is preliminary data.</text>
</comment>
<dbReference type="EMBL" id="JADBEK010000001">
    <property type="protein sequence ID" value="MBE1589028.1"/>
    <property type="molecule type" value="Genomic_DNA"/>
</dbReference>
<evidence type="ECO:0000313" key="1">
    <source>
        <dbReference type="EMBL" id="MBE1589028.1"/>
    </source>
</evidence>
<proteinExistence type="predicted"/>
<organism evidence="1 2">
    <name type="scientific">Nonomuraea angiospora</name>
    <dbReference type="NCBI Taxonomy" id="46172"/>
    <lineage>
        <taxon>Bacteria</taxon>
        <taxon>Bacillati</taxon>
        <taxon>Actinomycetota</taxon>
        <taxon>Actinomycetes</taxon>
        <taxon>Streptosporangiales</taxon>
        <taxon>Streptosporangiaceae</taxon>
        <taxon>Nonomuraea</taxon>
    </lineage>
</organism>